<evidence type="ECO:0000313" key="2">
    <source>
        <dbReference type="Proteomes" id="UP000824496"/>
    </source>
</evidence>
<evidence type="ECO:0000313" key="1">
    <source>
        <dbReference type="EMBL" id="BDA63222.1"/>
    </source>
</evidence>
<gene>
    <name evidence="1" type="ORF">MANAM107_00560</name>
</gene>
<reference evidence="1 2" key="1">
    <citation type="submission" date="2021-08" db="EMBL/GenBank/DDBJ databases">
        <title>Whole genome sequence of novel Actinomyces species strain MAS-1.</title>
        <authorList>
            <person name="Saito M."/>
            <person name="Kuwahara N."/>
            <person name="Takizawa T."/>
            <person name="Gotouda H."/>
            <person name="Ochiai T."/>
        </authorList>
    </citation>
    <scope>NUCLEOTIDE SEQUENCE [LARGE SCALE GENOMIC DNA]</scope>
    <source>
        <strain evidence="1 2">MAS-1</strain>
    </source>
</reference>
<accession>A0ABM7U6R0</accession>
<keyword evidence="2" id="KW-1185">Reference proteome</keyword>
<dbReference type="Proteomes" id="UP000824496">
    <property type="component" value="Chromosome"/>
</dbReference>
<protein>
    <submittedName>
        <fullName evidence="1">Uncharacterized protein</fullName>
    </submittedName>
</protein>
<dbReference type="EMBL" id="AP025017">
    <property type="protein sequence ID" value="BDA63222.1"/>
    <property type="molecule type" value="Genomic_DNA"/>
</dbReference>
<sequence length="165" mass="17724">MWQLGSDLIEHGRRPEAVTASGWRLTGVCYSSISVASNQGFDSAAPLPGLRSSRLHSPADLTRRDARATSLAVPLAVLMRAAPARPLVLAVSSVPALQSQMLRPCHVRHCVGARLPSTRLALPRRMSPDRRAPAADLMESNGRECSAHADVLLLLSLRQHSLPSA</sequence>
<name>A0ABM7U6R0_9ACTO</name>
<proteinExistence type="predicted"/>
<organism evidence="1 2">
    <name type="scientific">Actinomyces capricornis</name>
    <dbReference type="NCBI Taxonomy" id="2755559"/>
    <lineage>
        <taxon>Bacteria</taxon>
        <taxon>Bacillati</taxon>
        <taxon>Actinomycetota</taxon>
        <taxon>Actinomycetes</taxon>
        <taxon>Actinomycetales</taxon>
        <taxon>Actinomycetaceae</taxon>
        <taxon>Actinomyces</taxon>
    </lineage>
</organism>